<organism evidence="2 3">
    <name type="scientific">Anopheles culicifacies</name>
    <dbReference type="NCBI Taxonomy" id="139723"/>
    <lineage>
        <taxon>Eukaryota</taxon>
        <taxon>Metazoa</taxon>
        <taxon>Ecdysozoa</taxon>
        <taxon>Arthropoda</taxon>
        <taxon>Hexapoda</taxon>
        <taxon>Insecta</taxon>
        <taxon>Pterygota</taxon>
        <taxon>Neoptera</taxon>
        <taxon>Endopterygota</taxon>
        <taxon>Diptera</taxon>
        <taxon>Nematocera</taxon>
        <taxon>Culicoidea</taxon>
        <taxon>Culicidae</taxon>
        <taxon>Anophelinae</taxon>
        <taxon>Anopheles</taxon>
        <taxon>culicifacies species complex</taxon>
    </lineage>
</organism>
<accession>A0A182M1M2</accession>
<reference evidence="2" key="2">
    <citation type="submission" date="2020-05" db="UniProtKB">
        <authorList>
            <consortium name="EnsemblMetazoa"/>
        </authorList>
    </citation>
    <scope>IDENTIFICATION</scope>
    <source>
        <strain evidence="2">A-37</strain>
    </source>
</reference>
<sequence>MENNTAPAELPPCNIDKKLPNQTYISAWRNRDEFQSVYEKIFNSAADDIESKEEAMKWLNMWKIRQVKDFPVCVRCTLVMLEAQVFDLCIQRDGKDEKESKNIYSGAFMRFINFLTESGGTRKKTIADSVRDIGIETYLVELRHLCAHRSISISIDVFRRSAQYCMDWLNKAYWQRELASMESVNPWTLKYCNLADDQLPDMSVILRTYDAVTAARVRKAYTLKMAIESVGLTPEEVKLIETHAEKHGSARLRVIAKQAIFQLQNLPLPKTQAAANAVCKALFDNCQRMFQDAVQYANDEQTPLGRMHSELFRALAAMDCLQPLFERLIVICEQTNDESAHQRPWAKYWVHRIAVGFQLLKEYKKYCSTLPPGQVSRCGQTPRIRLANEWYARRLQSAADQHLMLGLYVDCPWHLKLSRTYVLARLKAMNDYTKDTVPVLLTLLEPPLSEEQLSKIQRLTEIYYPDSIILSDKTSRKNIPKQHTIVNGGNKNEFKIYTADDLKKEIAKIRNKSNEPTEEAIPAKRAKQYGPWTEPDPTLAWGNYPLGTCRT</sequence>
<dbReference type="InterPro" id="IPR007174">
    <property type="entry name" value="Las1"/>
</dbReference>
<evidence type="ECO:0000256" key="1">
    <source>
        <dbReference type="SAM" id="MobiDB-lite"/>
    </source>
</evidence>
<dbReference type="Pfam" id="PF04031">
    <property type="entry name" value="Las1"/>
    <property type="match status" value="1"/>
</dbReference>
<keyword evidence="3" id="KW-1185">Reference proteome</keyword>
<dbReference type="VEuPathDB" id="VectorBase:ACUA007213"/>
<name>A0A182M1M2_9DIPT</name>
<dbReference type="GO" id="GO:0000470">
    <property type="term" value="P:maturation of LSU-rRNA"/>
    <property type="evidence" value="ECO:0007669"/>
    <property type="project" value="TreeGrafter"/>
</dbReference>
<dbReference type="GO" id="GO:0030687">
    <property type="term" value="C:preribosome, large subunit precursor"/>
    <property type="evidence" value="ECO:0007669"/>
    <property type="project" value="TreeGrafter"/>
</dbReference>
<dbReference type="EnsemblMetazoa" id="ACUA007213-RA">
    <property type="protein sequence ID" value="ACUA007213-PA"/>
    <property type="gene ID" value="ACUA007213"/>
</dbReference>
<reference evidence="3" key="1">
    <citation type="submission" date="2013-09" db="EMBL/GenBank/DDBJ databases">
        <title>The Genome Sequence of Anopheles culicifacies species A.</title>
        <authorList>
            <consortium name="The Broad Institute Genomics Platform"/>
            <person name="Neafsey D.E."/>
            <person name="Besansky N."/>
            <person name="Howell P."/>
            <person name="Walton C."/>
            <person name="Young S.K."/>
            <person name="Zeng Q."/>
            <person name="Gargeya S."/>
            <person name="Fitzgerald M."/>
            <person name="Haas B."/>
            <person name="Abouelleil A."/>
            <person name="Allen A.W."/>
            <person name="Alvarado L."/>
            <person name="Arachchi H.M."/>
            <person name="Berlin A.M."/>
            <person name="Chapman S.B."/>
            <person name="Gainer-Dewar J."/>
            <person name="Goldberg J."/>
            <person name="Griggs A."/>
            <person name="Gujja S."/>
            <person name="Hansen M."/>
            <person name="Howarth C."/>
            <person name="Imamovic A."/>
            <person name="Ireland A."/>
            <person name="Larimer J."/>
            <person name="McCowan C."/>
            <person name="Murphy C."/>
            <person name="Pearson M."/>
            <person name="Poon T.W."/>
            <person name="Priest M."/>
            <person name="Roberts A."/>
            <person name="Saif S."/>
            <person name="Shea T."/>
            <person name="Sisk P."/>
            <person name="Sykes S."/>
            <person name="Wortman J."/>
            <person name="Nusbaum C."/>
            <person name="Birren B."/>
        </authorList>
    </citation>
    <scope>NUCLEOTIDE SEQUENCE [LARGE SCALE GENOMIC DNA]</scope>
    <source>
        <strain evidence="3">A-37</strain>
    </source>
</reference>
<evidence type="ECO:0008006" key="4">
    <source>
        <dbReference type="Google" id="ProtNLM"/>
    </source>
</evidence>
<dbReference type="GO" id="GO:0090730">
    <property type="term" value="C:Las1 complex"/>
    <property type="evidence" value="ECO:0007669"/>
    <property type="project" value="InterPro"/>
</dbReference>
<proteinExistence type="predicted"/>
<dbReference type="PANTHER" id="PTHR15002:SF0">
    <property type="entry name" value="RIBOSOMAL BIOGENESIS PROTEIN LAS1L"/>
    <property type="match status" value="1"/>
</dbReference>
<dbReference type="EMBL" id="AXCM01010721">
    <property type="status" value="NOT_ANNOTATED_CDS"/>
    <property type="molecule type" value="Genomic_DNA"/>
</dbReference>
<dbReference type="Proteomes" id="UP000075883">
    <property type="component" value="Unassembled WGS sequence"/>
</dbReference>
<dbReference type="AlphaFoldDB" id="A0A182M1M2"/>
<protein>
    <recommendedName>
        <fullName evidence="4">Ribosomal biogenesis protein LAS1L</fullName>
    </recommendedName>
</protein>
<dbReference type="GO" id="GO:0004519">
    <property type="term" value="F:endonuclease activity"/>
    <property type="evidence" value="ECO:0007669"/>
    <property type="project" value="InterPro"/>
</dbReference>
<feature type="region of interest" description="Disordered" evidence="1">
    <location>
        <begin position="513"/>
        <end position="534"/>
    </location>
</feature>
<evidence type="ECO:0000313" key="3">
    <source>
        <dbReference type="Proteomes" id="UP000075883"/>
    </source>
</evidence>
<dbReference type="PANTHER" id="PTHR15002">
    <property type="entry name" value="RIBOSOMAL BIOGENESIS PROTEIN LAS1L"/>
    <property type="match status" value="1"/>
</dbReference>
<dbReference type="GO" id="GO:0000460">
    <property type="term" value="P:maturation of 5.8S rRNA"/>
    <property type="evidence" value="ECO:0007669"/>
    <property type="project" value="TreeGrafter"/>
</dbReference>
<dbReference type="STRING" id="139723.A0A182M1M2"/>
<evidence type="ECO:0000313" key="2">
    <source>
        <dbReference type="EnsemblMetazoa" id="ACUA007213-PA"/>
    </source>
</evidence>